<reference evidence="9 10" key="1">
    <citation type="submission" date="2020-06" db="EMBL/GenBank/DDBJ databases">
        <authorList>
            <person name="Li R."/>
            <person name="Bekaert M."/>
        </authorList>
    </citation>
    <scope>NUCLEOTIDE SEQUENCE [LARGE SCALE GENOMIC DNA]</scope>
    <source>
        <strain evidence="10">wild</strain>
    </source>
</reference>
<dbReference type="Proteomes" id="UP000507470">
    <property type="component" value="Unassembled WGS sequence"/>
</dbReference>
<dbReference type="PROSITE" id="PS50002">
    <property type="entry name" value="SH3"/>
    <property type="match status" value="3"/>
</dbReference>
<dbReference type="Gene3D" id="2.30.30.40">
    <property type="entry name" value="SH3 Domains"/>
    <property type="match status" value="4"/>
</dbReference>
<dbReference type="Pfam" id="PF07653">
    <property type="entry name" value="SH3_2"/>
    <property type="match status" value="2"/>
</dbReference>
<feature type="region of interest" description="Disordered" evidence="7">
    <location>
        <begin position="294"/>
        <end position="320"/>
    </location>
</feature>
<evidence type="ECO:0000256" key="2">
    <source>
        <dbReference type="ARBA" id="ARBA00022723"/>
    </source>
</evidence>
<dbReference type="SUPFAM" id="SSF50044">
    <property type="entry name" value="SH3-domain"/>
    <property type="match status" value="4"/>
</dbReference>
<dbReference type="InterPro" id="IPR051228">
    <property type="entry name" value="NADPH_Oxidase/PX-Domain"/>
</dbReference>
<dbReference type="InterPro" id="IPR001876">
    <property type="entry name" value="Znf_RanBP2"/>
</dbReference>
<dbReference type="GO" id="GO:0005737">
    <property type="term" value="C:cytoplasm"/>
    <property type="evidence" value="ECO:0007669"/>
    <property type="project" value="TreeGrafter"/>
</dbReference>
<feature type="compositionally biased region" description="Acidic residues" evidence="7">
    <location>
        <begin position="297"/>
        <end position="306"/>
    </location>
</feature>
<feature type="region of interest" description="Disordered" evidence="7">
    <location>
        <begin position="345"/>
        <end position="395"/>
    </location>
</feature>
<dbReference type="InterPro" id="IPR036028">
    <property type="entry name" value="SH3-like_dom_sf"/>
</dbReference>
<evidence type="ECO:0000313" key="10">
    <source>
        <dbReference type="Proteomes" id="UP000507470"/>
    </source>
</evidence>
<dbReference type="AlphaFoldDB" id="A0A6J8E705"/>
<dbReference type="PROSITE" id="PS01358">
    <property type="entry name" value="ZF_RANBP2_1"/>
    <property type="match status" value="1"/>
</dbReference>
<evidence type="ECO:0000256" key="1">
    <source>
        <dbReference type="ARBA" id="ARBA00022443"/>
    </source>
</evidence>
<protein>
    <recommendedName>
        <fullName evidence="8">SH3 domain-containing protein</fullName>
    </recommendedName>
</protein>
<evidence type="ECO:0000256" key="4">
    <source>
        <dbReference type="ARBA" id="ARBA00022771"/>
    </source>
</evidence>
<evidence type="ECO:0000256" key="5">
    <source>
        <dbReference type="ARBA" id="ARBA00022833"/>
    </source>
</evidence>
<dbReference type="SMART" id="SM00326">
    <property type="entry name" value="SH3"/>
    <property type="match status" value="4"/>
</dbReference>
<sequence length="482" mass="55670">MWVCRNCKEANDNKLNYCITCKIPKDVTEHEVVEDHKPDTDVIEGHLTLSKGDVITVLKKGDKIWRGKIGRQEGLFPKRCVEDKIRQIYRVITHYFDEQRDHLKVEENDVVTAINRTSNGFLWVQFQGQEGWIPETHLEKAITDKALVTSKIAPKSFFMHQETRKESIQYTLQRPCHWKKYEVLYDFKNEDCKYLELMEGDIIFVVGGEENGWFLAQIGYENGLVPATYVHLLENQDDDIYRVKALYSGEEIGNLNMQIGDIVNVVNRRTSGWVWVNHNETEGWYPENHLTHYDNTSETDDADEISEPNKQTLSGQNMDSIVHHGQGGVIMRRNTMMMGEGFSDELNSVPPPIPARRKSQATPIRNDLRELSQNTYGNTVIHDDQSSSKPPRLPERRKLQLPPTIAQSKNITQNVYGNSDPNLGEIKKETLKVMEYEEPKTTNKKKDTDAIKLDETDHVYDYITGNQKDKYMSNRLSTFATK</sequence>
<accession>A0A6J8E705</accession>
<dbReference type="GO" id="GO:0008270">
    <property type="term" value="F:zinc ion binding"/>
    <property type="evidence" value="ECO:0007669"/>
    <property type="project" value="UniProtKB-KW"/>
</dbReference>
<evidence type="ECO:0000259" key="8">
    <source>
        <dbReference type="PROSITE" id="PS50002"/>
    </source>
</evidence>
<keyword evidence="5" id="KW-0862">Zinc</keyword>
<name>A0A6J8E705_MYTCO</name>
<evidence type="ECO:0000313" key="9">
    <source>
        <dbReference type="EMBL" id="CAC5415285.1"/>
    </source>
</evidence>
<keyword evidence="1 6" id="KW-0728">SH3 domain</keyword>
<evidence type="ECO:0000256" key="3">
    <source>
        <dbReference type="ARBA" id="ARBA00022737"/>
    </source>
</evidence>
<dbReference type="Pfam" id="PF14604">
    <property type="entry name" value="SH3_9"/>
    <property type="match status" value="1"/>
</dbReference>
<dbReference type="PANTHER" id="PTHR15706:SF2">
    <property type="entry name" value="SH3 AND PX DOMAIN-CONTAINING PROTEIN 2A"/>
    <property type="match status" value="1"/>
</dbReference>
<evidence type="ECO:0000256" key="6">
    <source>
        <dbReference type="PROSITE-ProRule" id="PRU00192"/>
    </source>
</evidence>
<proteinExistence type="predicted"/>
<gene>
    <name evidence="9" type="ORF">MCOR_47989</name>
</gene>
<dbReference type="PANTHER" id="PTHR15706">
    <property type="entry name" value="SH3 MULTIPLE DOMAIN"/>
    <property type="match status" value="1"/>
</dbReference>
<feature type="domain" description="SH3" evidence="8">
    <location>
        <begin position="176"/>
        <end position="235"/>
    </location>
</feature>
<keyword evidence="4" id="KW-0863">Zinc-finger</keyword>
<feature type="domain" description="SH3" evidence="8">
    <location>
        <begin position="25"/>
        <end position="86"/>
    </location>
</feature>
<dbReference type="OrthoDB" id="10255964at2759"/>
<evidence type="ECO:0000256" key="7">
    <source>
        <dbReference type="SAM" id="MobiDB-lite"/>
    </source>
</evidence>
<dbReference type="CDD" id="cd00174">
    <property type="entry name" value="SH3"/>
    <property type="match status" value="1"/>
</dbReference>
<dbReference type="EMBL" id="CACVKT020008397">
    <property type="protein sequence ID" value="CAC5415285.1"/>
    <property type="molecule type" value="Genomic_DNA"/>
</dbReference>
<feature type="compositionally biased region" description="Polar residues" evidence="7">
    <location>
        <begin position="308"/>
        <end position="319"/>
    </location>
</feature>
<keyword evidence="2" id="KW-0479">Metal-binding</keyword>
<keyword evidence="3" id="KW-0677">Repeat</keyword>
<organism evidence="9 10">
    <name type="scientific">Mytilus coruscus</name>
    <name type="common">Sea mussel</name>
    <dbReference type="NCBI Taxonomy" id="42192"/>
    <lineage>
        <taxon>Eukaryota</taxon>
        <taxon>Metazoa</taxon>
        <taxon>Spiralia</taxon>
        <taxon>Lophotrochozoa</taxon>
        <taxon>Mollusca</taxon>
        <taxon>Bivalvia</taxon>
        <taxon>Autobranchia</taxon>
        <taxon>Pteriomorphia</taxon>
        <taxon>Mytilida</taxon>
        <taxon>Mytiloidea</taxon>
        <taxon>Mytilidae</taxon>
        <taxon>Mytilinae</taxon>
        <taxon>Mytilus</taxon>
    </lineage>
</organism>
<keyword evidence="10" id="KW-1185">Reference proteome</keyword>
<feature type="domain" description="SH3" evidence="8">
    <location>
        <begin position="238"/>
        <end position="295"/>
    </location>
</feature>
<dbReference type="InterPro" id="IPR001452">
    <property type="entry name" value="SH3_domain"/>
</dbReference>
<feature type="compositionally biased region" description="Basic and acidic residues" evidence="7">
    <location>
        <begin position="381"/>
        <end position="395"/>
    </location>
</feature>